<sequence>MMKELDAMQIFIRVAELASFTAAADSLRLPKSSVSTAIQQLEEMLDTRLLHRTTRRVSMTPDGQVFYERSKDLLADMDDLRTLFRHEQSQLQGRLRVDMPLAVARDVVLPRLSEFLQQHPALNIEVCSTDRRVDLVREGFDCVLRAGHLGDSNLIAVPVGQYYNVNCISAGYAARFGIPKTLDDLAGHRLVHYVVELGGRPDDFEYHDPALPQQTGYVPMAGAVTVNNSEAYLSACLAGLGIIQTPLTGVKSYLASGALIEVLPEFRLAPMPLSFVYANRRHLPRRVRVFMDWVREIMGEKLL</sequence>
<evidence type="ECO:0000256" key="4">
    <source>
        <dbReference type="ARBA" id="ARBA00023163"/>
    </source>
</evidence>
<dbReference type="InterPro" id="IPR036390">
    <property type="entry name" value="WH_DNA-bd_sf"/>
</dbReference>
<dbReference type="PROSITE" id="PS50931">
    <property type="entry name" value="HTH_LYSR"/>
    <property type="match status" value="1"/>
</dbReference>
<dbReference type="InterPro" id="IPR058163">
    <property type="entry name" value="LysR-type_TF_proteobact-type"/>
</dbReference>
<keyword evidence="4" id="KW-0804">Transcription</keyword>
<name>A0A2S5KIR7_9PROT</name>
<comment type="caution">
    <text evidence="6">The sequence shown here is derived from an EMBL/GenBank/DDBJ whole genome shotgun (WGS) entry which is preliminary data.</text>
</comment>
<dbReference type="Pfam" id="PF03466">
    <property type="entry name" value="LysR_substrate"/>
    <property type="match status" value="1"/>
</dbReference>
<organism evidence="6 7">
    <name type="scientific">Proteobacteria bacterium 228</name>
    <dbReference type="NCBI Taxonomy" id="2083153"/>
    <lineage>
        <taxon>Bacteria</taxon>
        <taxon>Pseudomonadati</taxon>
        <taxon>Pseudomonadota</taxon>
    </lineage>
</organism>
<accession>A0A2S5KIR7</accession>
<dbReference type="FunFam" id="1.10.10.10:FF:000001">
    <property type="entry name" value="LysR family transcriptional regulator"/>
    <property type="match status" value="1"/>
</dbReference>
<evidence type="ECO:0000313" key="7">
    <source>
        <dbReference type="Proteomes" id="UP000238196"/>
    </source>
</evidence>
<evidence type="ECO:0000256" key="2">
    <source>
        <dbReference type="ARBA" id="ARBA00023015"/>
    </source>
</evidence>
<keyword evidence="2" id="KW-0805">Transcription regulation</keyword>
<dbReference type="Gene3D" id="3.40.190.290">
    <property type="match status" value="1"/>
</dbReference>
<evidence type="ECO:0000313" key="6">
    <source>
        <dbReference type="EMBL" id="PPC74678.1"/>
    </source>
</evidence>
<comment type="similarity">
    <text evidence="1">Belongs to the LysR transcriptional regulatory family.</text>
</comment>
<dbReference type="SUPFAM" id="SSF53850">
    <property type="entry name" value="Periplasmic binding protein-like II"/>
    <property type="match status" value="1"/>
</dbReference>
<dbReference type="Proteomes" id="UP000238196">
    <property type="component" value="Unassembled WGS sequence"/>
</dbReference>
<evidence type="ECO:0000259" key="5">
    <source>
        <dbReference type="PROSITE" id="PS50931"/>
    </source>
</evidence>
<dbReference type="Gene3D" id="1.10.10.10">
    <property type="entry name" value="Winged helix-like DNA-binding domain superfamily/Winged helix DNA-binding domain"/>
    <property type="match status" value="1"/>
</dbReference>
<evidence type="ECO:0000256" key="3">
    <source>
        <dbReference type="ARBA" id="ARBA00023125"/>
    </source>
</evidence>
<keyword evidence="3" id="KW-0238">DNA-binding</keyword>
<dbReference type="PANTHER" id="PTHR30537:SF72">
    <property type="entry name" value="LYSR FAMILY TRANSCRIPTIONAL REGULATOR"/>
    <property type="match status" value="1"/>
</dbReference>
<evidence type="ECO:0000256" key="1">
    <source>
        <dbReference type="ARBA" id="ARBA00009437"/>
    </source>
</evidence>
<gene>
    <name evidence="6" type="ORF">C4K68_24505</name>
</gene>
<dbReference type="InterPro" id="IPR036388">
    <property type="entry name" value="WH-like_DNA-bd_sf"/>
</dbReference>
<dbReference type="GO" id="GO:0003700">
    <property type="term" value="F:DNA-binding transcription factor activity"/>
    <property type="evidence" value="ECO:0007669"/>
    <property type="project" value="InterPro"/>
</dbReference>
<dbReference type="CDD" id="cd08472">
    <property type="entry name" value="PBP2_CrgA_like_3"/>
    <property type="match status" value="1"/>
</dbReference>
<dbReference type="InterPro" id="IPR000847">
    <property type="entry name" value="LysR_HTH_N"/>
</dbReference>
<reference evidence="6 7" key="1">
    <citation type="submission" date="2018-02" db="EMBL/GenBank/DDBJ databases">
        <title>novel marine gammaproteobacteria from coastal saline agro ecosystem.</title>
        <authorList>
            <person name="Krishnan R."/>
            <person name="Ramesh Kumar N."/>
        </authorList>
    </citation>
    <scope>NUCLEOTIDE SEQUENCE [LARGE SCALE GENOMIC DNA]</scope>
    <source>
        <strain evidence="6 7">228</strain>
    </source>
</reference>
<dbReference type="AlphaFoldDB" id="A0A2S5KIR7"/>
<dbReference type="EMBL" id="PRLP01000143">
    <property type="protein sequence ID" value="PPC74678.1"/>
    <property type="molecule type" value="Genomic_DNA"/>
</dbReference>
<dbReference type="GO" id="GO:0043565">
    <property type="term" value="F:sequence-specific DNA binding"/>
    <property type="evidence" value="ECO:0007669"/>
    <property type="project" value="TreeGrafter"/>
</dbReference>
<feature type="domain" description="HTH lysR-type" evidence="5">
    <location>
        <begin position="1"/>
        <end position="60"/>
    </location>
</feature>
<protein>
    <submittedName>
        <fullName evidence="6">LysR family transcriptional regulator</fullName>
    </submittedName>
</protein>
<dbReference type="GO" id="GO:0006351">
    <property type="term" value="P:DNA-templated transcription"/>
    <property type="evidence" value="ECO:0007669"/>
    <property type="project" value="TreeGrafter"/>
</dbReference>
<dbReference type="Pfam" id="PF00126">
    <property type="entry name" value="HTH_1"/>
    <property type="match status" value="1"/>
</dbReference>
<dbReference type="OrthoDB" id="5721010at2"/>
<proteinExistence type="inferred from homology"/>
<dbReference type="PANTHER" id="PTHR30537">
    <property type="entry name" value="HTH-TYPE TRANSCRIPTIONAL REGULATOR"/>
    <property type="match status" value="1"/>
</dbReference>
<dbReference type="SUPFAM" id="SSF46785">
    <property type="entry name" value="Winged helix' DNA-binding domain"/>
    <property type="match status" value="1"/>
</dbReference>
<dbReference type="InterPro" id="IPR005119">
    <property type="entry name" value="LysR_subst-bd"/>
</dbReference>